<keyword evidence="5" id="KW-0479">Metal-binding</keyword>
<evidence type="ECO:0000313" key="14">
    <source>
        <dbReference type="EMBL" id="THG30272.1"/>
    </source>
</evidence>
<dbReference type="InterPro" id="IPR036615">
    <property type="entry name" value="Mur_ligase_C_dom_sf"/>
</dbReference>
<dbReference type="AlphaFoldDB" id="A0A4S4FK75"/>
<dbReference type="EC" id="6.3.2.17" evidence="3"/>
<dbReference type="GO" id="GO:0005737">
    <property type="term" value="C:cytoplasm"/>
    <property type="evidence" value="ECO:0007669"/>
    <property type="project" value="TreeGrafter"/>
</dbReference>
<evidence type="ECO:0000256" key="2">
    <source>
        <dbReference type="ARBA" id="ARBA00008276"/>
    </source>
</evidence>
<evidence type="ECO:0000256" key="8">
    <source>
        <dbReference type="ARBA" id="ARBA00022842"/>
    </source>
</evidence>
<reference evidence="14 15" key="1">
    <citation type="submission" date="2019-04" db="EMBL/GenBank/DDBJ databases">
        <authorList>
            <person name="Jiang L."/>
        </authorList>
    </citation>
    <scope>NUCLEOTIDE SEQUENCE [LARGE SCALE GENOMIC DNA]</scope>
    <source>
        <strain evidence="14 15">YIM 131853</strain>
    </source>
</reference>
<comment type="catalytic activity">
    <reaction evidence="10">
        <text>(6S)-5,6,7,8-tetrahydrofolyl-(gamma-L-Glu)(n) + L-glutamate + ATP = (6S)-5,6,7,8-tetrahydrofolyl-(gamma-L-Glu)(n+1) + ADP + phosphate + H(+)</text>
        <dbReference type="Rhea" id="RHEA:10580"/>
        <dbReference type="Rhea" id="RHEA-COMP:14738"/>
        <dbReference type="Rhea" id="RHEA-COMP:14740"/>
        <dbReference type="ChEBI" id="CHEBI:15378"/>
        <dbReference type="ChEBI" id="CHEBI:29985"/>
        <dbReference type="ChEBI" id="CHEBI:30616"/>
        <dbReference type="ChEBI" id="CHEBI:43474"/>
        <dbReference type="ChEBI" id="CHEBI:141005"/>
        <dbReference type="ChEBI" id="CHEBI:456216"/>
        <dbReference type="EC" id="6.3.2.17"/>
    </reaction>
</comment>
<dbReference type="EMBL" id="SSSM01000005">
    <property type="protein sequence ID" value="THG30272.1"/>
    <property type="molecule type" value="Genomic_DNA"/>
</dbReference>
<dbReference type="PANTHER" id="PTHR11136:SF0">
    <property type="entry name" value="DIHYDROFOLATE SYNTHETASE-RELATED"/>
    <property type="match status" value="1"/>
</dbReference>
<evidence type="ECO:0000259" key="12">
    <source>
        <dbReference type="Pfam" id="PF02875"/>
    </source>
</evidence>
<keyword evidence="15" id="KW-1185">Reference proteome</keyword>
<dbReference type="InterPro" id="IPR001645">
    <property type="entry name" value="Folylpolyglutamate_synth"/>
</dbReference>
<evidence type="ECO:0000313" key="15">
    <source>
        <dbReference type="Proteomes" id="UP000309133"/>
    </source>
</evidence>
<dbReference type="Pfam" id="PF02875">
    <property type="entry name" value="Mur_ligase_C"/>
    <property type="match status" value="1"/>
</dbReference>
<accession>A0A4S4FK75</accession>
<evidence type="ECO:0000256" key="9">
    <source>
        <dbReference type="ARBA" id="ARBA00030592"/>
    </source>
</evidence>
<keyword evidence="6 11" id="KW-0547">Nucleotide-binding</keyword>
<dbReference type="InterPro" id="IPR036565">
    <property type="entry name" value="Mur-like_cat_sf"/>
</dbReference>
<proteinExistence type="inferred from homology"/>
<evidence type="ECO:0000256" key="7">
    <source>
        <dbReference type="ARBA" id="ARBA00022840"/>
    </source>
</evidence>
<protein>
    <recommendedName>
        <fullName evidence="3">tetrahydrofolate synthase</fullName>
        <ecNumber evidence="3">6.3.2.17</ecNumber>
    </recommendedName>
    <alternativeName>
        <fullName evidence="9">Tetrahydrofolylpolyglutamate synthase</fullName>
    </alternativeName>
</protein>
<evidence type="ECO:0000256" key="6">
    <source>
        <dbReference type="ARBA" id="ARBA00022741"/>
    </source>
</evidence>
<dbReference type="GO" id="GO:0046872">
    <property type="term" value="F:metal ion binding"/>
    <property type="evidence" value="ECO:0007669"/>
    <property type="project" value="UniProtKB-KW"/>
</dbReference>
<dbReference type="PANTHER" id="PTHR11136">
    <property type="entry name" value="FOLYLPOLYGLUTAMATE SYNTHASE-RELATED"/>
    <property type="match status" value="1"/>
</dbReference>
<dbReference type="FunFam" id="3.40.1190.10:FF:000011">
    <property type="entry name" value="Folylpolyglutamate synthase/dihydrofolate synthase"/>
    <property type="match status" value="1"/>
</dbReference>
<keyword evidence="4 11" id="KW-0436">Ligase</keyword>
<feature type="domain" description="Mur ligase C-terminal" evidence="12">
    <location>
        <begin position="311"/>
        <end position="434"/>
    </location>
</feature>
<keyword evidence="8" id="KW-0460">Magnesium</keyword>
<gene>
    <name evidence="14" type="ORF">E6C64_15825</name>
</gene>
<dbReference type="GO" id="GO:0005524">
    <property type="term" value="F:ATP binding"/>
    <property type="evidence" value="ECO:0007669"/>
    <property type="project" value="UniProtKB-KW"/>
</dbReference>
<dbReference type="NCBIfam" id="TIGR01499">
    <property type="entry name" value="folC"/>
    <property type="match status" value="1"/>
</dbReference>
<evidence type="ECO:0000256" key="3">
    <source>
        <dbReference type="ARBA" id="ARBA00013025"/>
    </source>
</evidence>
<evidence type="ECO:0000256" key="11">
    <source>
        <dbReference type="PIRNR" id="PIRNR001563"/>
    </source>
</evidence>
<evidence type="ECO:0000259" key="13">
    <source>
        <dbReference type="Pfam" id="PF08245"/>
    </source>
</evidence>
<dbReference type="Gene3D" id="3.40.1190.10">
    <property type="entry name" value="Mur-like, catalytic domain"/>
    <property type="match status" value="1"/>
</dbReference>
<dbReference type="GO" id="GO:0004326">
    <property type="term" value="F:tetrahydrofolylpolyglutamate synthase activity"/>
    <property type="evidence" value="ECO:0007669"/>
    <property type="project" value="UniProtKB-EC"/>
</dbReference>
<feature type="domain" description="Mur ligase central" evidence="13">
    <location>
        <begin position="139"/>
        <end position="286"/>
    </location>
</feature>
<dbReference type="OrthoDB" id="9809356at2"/>
<sequence>MSELDVRSDLDSRGVFAALLERIGEAQPEPRLSATRRALELLGDPQKRFPFIHVTGTNGKTSTSRMAADLLRRHGLHVGLFTSPHLARYAERIAIDGRPAPDKTLGEAWDRVRPVIERVDAELQAGAMAPLTFFEALTALMFQVFSDCEVDAAVIEVGMGGEWDSTNVGDGRVAVIAPIALDHTRQLGSTLSQIAHTKSGIIKPGSITVTAVQAEAAHAVIAATAESVGSQLLVAGRDFDGAPVRHADSGQVVTLRRSDGTILPNLELSLLGAHQSCNAALAVAAVDALLGSGVLQEETVRDALAAASSPGRLQIVGRDPLIIVDAAHNPAGADSLNEALRNWPGVAEFVIVLGVLEDKDARGIIRALSPMASAFYVTSSPSSRALPHGALLRLVREISPAISVHDASNPVDAVGAATAWARARMHAAVVVTGSITLIGDMVPGLSQTSAAIRP</sequence>
<organism evidence="14 15">
    <name type="scientific">Naasia lichenicola</name>
    <dbReference type="NCBI Taxonomy" id="2565933"/>
    <lineage>
        <taxon>Bacteria</taxon>
        <taxon>Bacillati</taxon>
        <taxon>Actinomycetota</taxon>
        <taxon>Actinomycetes</taxon>
        <taxon>Micrococcales</taxon>
        <taxon>Microbacteriaceae</taxon>
        <taxon>Naasia</taxon>
    </lineage>
</organism>
<comment type="cofactor">
    <cofactor evidence="1">
        <name>Mg(2+)</name>
        <dbReference type="ChEBI" id="CHEBI:18420"/>
    </cofactor>
</comment>
<evidence type="ECO:0000256" key="1">
    <source>
        <dbReference type="ARBA" id="ARBA00001946"/>
    </source>
</evidence>
<dbReference type="InterPro" id="IPR013221">
    <property type="entry name" value="Mur_ligase_cen"/>
</dbReference>
<comment type="similarity">
    <text evidence="2 11">Belongs to the folylpolyglutamate synthase family.</text>
</comment>
<name>A0A4S4FK75_9MICO</name>
<dbReference type="Gene3D" id="3.90.190.20">
    <property type="entry name" value="Mur ligase, C-terminal domain"/>
    <property type="match status" value="1"/>
</dbReference>
<dbReference type="Pfam" id="PF08245">
    <property type="entry name" value="Mur_ligase_M"/>
    <property type="match status" value="1"/>
</dbReference>
<evidence type="ECO:0000256" key="10">
    <source>
        <dbReference type="ARBA" id="ARBA00047493"/>
    </source>
</evidence>
<dbReference type="GO" id="GO:0008841">
    <property type="term" value="F:dihydrofolate synthase activity"/>
    <property type="evidence" value="ECO:0007669"/>
    <property type="project" value="TreeGrafter"/>
</dbReference>
<dbReference type="PIRSF" id="PIRSF001563">
    <property type="entry name" value="Folylpolyglu_synth"/>
    <property type="match status" value="1"/>
</dbReference>
<dbReference type="SUPFAM" id="SSF53623">
    <property type="entry name" value="MurD-like peptide ligases, catalytic domain"/>
    <property type="match status" value="1"/>
</dbReference>
<keyword evidence="7 11" id="KW-0067">ATP-binding</keyword>
<dbReference type="InterPro" id="IPR004101">
    <property type="entry name" value="Mur_ligase_C"/>
</dbReference>
<evidence type="ECO:0000256" key="4">
    <source>
        <dbReference type="ARBA" id="ARBA00022598"/>
    </source>
</evidence>
<evidence type="ECO:0000256" key="5">
    <source>
        <dbReference type="ARBA" id="ARBA00022723"/>
    </source>
</evidence>
<dbReference type="Proteomes" id="UP000309133">
    <property type="component" value="Unassembled WGS sequence"/>
</dbReference>
<comment type="caution">
    <text evidence="14">The sequence shown here is derived from an EMBL/GenBank/DDBJ whole genome shotgun (WGS) entry which is preliminary data.</text>
</comment>
<dbReference type="SUPFAM" id="SSF53244">
    <property type="entry name" value="MurD-like peptide ligases, peptide-binding domain"/>
    <property type="match status" value="1"/>
</dbReference>